<evidence type="ECO:0000313" key="1">
    <source>
        <dbReference type="EMBL" id="SPF37968.1"/>
    </source>
</evidence>
<evidence type="ECO:0000313" key="2">
    <source>
        <dbReference type="Proteomes" id="UP000238701"/>
    </source>
</evidence>
<dbReference type="EMBL" id="OMOD01000101">
    <property type="protein sequence ID" value="SPF37968.1"/>
    <property type="molecule type" value="Genomic_DNA"/>
</dbReference>
<protein>
    <submittedName>
        <fullName evidence="1">Uncharacterized protein</fullName>
    </submittedName>
</protein>
<proteinExistence type="predicted"/>
<accession>A0A2U3KEB4</accession>
<name>A0A2U3KEB4_9BACT</name>
<gene>
    <name evidence="1" type="ORF">SBA1_190094</name>
</gene>
<dbReference type="Proteomes" id="UP000238701">
    <property type="component" value="Unassembled WGS sequence"/>
</dbReference>
<dbReference type="AlphaFoldDB" id="A0A2U3KEB4"/>
<reference evidence="2" key="1">
    <citation type="submission" date="2018-02" db="EMBL/GenBank/DDBJ databases">
        <authorList>
            <person name="Hausmann B."/>
        </authorList>
    </citation>
    <scope>NUCLEOTIDE SEQUENCE [LARGE SCALE GENOMIC DNA]</scope>
    <source>
        <strain evidence="2">Peat soil MAG SbA1</strain>
    </source>
</reference>
<organism evidence="1 2">
    <name type="scientific">Candidatus Sulfotelmatobacter kueseliae</name>
    <dbReference type="NCBI Taxonomy" id="2042962"/>
    <lineage>
        <taxon>Bacteria</taxon>
        <taxon>Pseudomonadati</taxon>
        <taxon>Acidobacteriota</taxon>
        <taxon>Terriglobia</taxon>
        <taxon>Terriglobales</taxon>
        <taxon>Candidatus Korobacteraceae</taxon>
        <taxon>Candidatus Sulfotelmatobacter</taxon>
    </lineage>
</organism>
<sequence>MKIQLVPYCYEQIRQQTNGYFRRSFNLRPPGSRFKINKQKLTGYDNYKENKSGVDPCNYQRKQQIDELETLPVREKVPVLQQYVWHHDKDDECSGDSQKKRNGM</sequence>